<feature type="transmembrane region" description="Helical" evidence="1">
    <location>
        <begin position="6"/>
        <end position="29"/>
    </location>
</feature>
<reference evidence="2 3" key="1">
    <citation type="submission" date="2012-08" db="EMBL/GenBank/DDBJ databases">
        <title>Selection and characterization of a candidate therapeutic bacteriophage that lyses the German Escherichia coli O104:H4 outbreak strain.</title>
        <authorList>
            <person name="Merabishvilli M."/>
            <person name="De Vos D."/>
            <person name="Verbeken G."/>
            <person name="Kropinski A."/>
            <person name="Vandenheuvel D."/>
            <person name="Lavigne R."/>
            <person name="Wattiau P."/>
            <person name="Mast J."/>
            <person name="Ragimbeau C."/>
            <person name="Mossong J."/>
            <person name="Scheres J."/>
            <person name="Chanishvili N."/>
            <person name="Vaneechoutte M."/>
            <person name="Pirnay J.P."/>
        </authorList>
    </citation>
    <scope>NUCLEOTIDE SEQUENCE [LARGE SCALE GENOMIC DNA]</scope>
</reference>
<evidence type="ECO:0000256" key="1">
    <source>
        <dbReference type="SAM" id="Phobius"/>
    </source>
</evidence>
<evidence type="ECO:0000313" key="3">
    <source>
        <dbReference type="Proteomes" id="UP000203896"/>
    </source>
</evidence>
<dbReference type="EMBL" id="HE978309">
    <property type="protein sequence ID" value="CEO90710.1"/>
    <property type="molecule type" value="Genomic_DNA"/>
</dbReference>
<proteinExistence type="predicted"/>
<accession>A0A0B7MKZ4</accession>
<keyword evidence="1" id="KW-0472">Membrane</keyword>
<sequence>MEFCLWLLIVCFVMGLCFYTGVFCFVAWIDGGFSNIILLAGSIASFLLIWLFSYLFGEWDLL</sequence>
<keyword evidence="3" id="KW-1185">Reference proteome</keyword>
<dbReference type="RefSeq" id="YP_009118790.1">
    <property type="nucleotide sequence ID" value="NC_025425.1"/>
</dbReference>
<dbReference type="GeneID" id="23301147"/>
<protein>
    <submittedName>
        <fullName evidence="2">Uncharacterized protein</fullName>
    </submittedName>
</protein>
<evidence type="ECO:0000313" key="2">
    <source>
        <dbReference type="EMBL" id="CEO90710.1"/>
    </source>
</evidence>
<gene>
    <name evidence="2" type="ORF">BN201_0107</name>
</gene>
<feature type="transmembrane region" description="Helical" evidence="1">
    <location>
        <begin position="36"/>
        <end position="56"/>
    </location>
</feature>
<keyword evidence="1" id="KW-1133">Transmembrane helix</keyword>
<name>A0A0B7MKZ4_9CAUD</name>
<dbReference type="Proteomes" id="UP000203896">
    <property type="component" value="Segment"/>
</dbReference>
<dbReference type="KEGG" id="vg:23301147"/>
<keyword evidence="1" id="KW-0812">Transmembrane</keyword>
<organism evidence="2 3">
    <name type="scientific">Enterobacteria phage GEC-3S</name>
    <dbReference type="NCBI Taxonomy" id="1222338"/>
    <lineage>
        <taxon>Viruses</taxon>
        <taxon>Duplodnaviria</taxon>
        <taxon>Heunggongvirae</taxon>
        <taxon>Uroviricota</taxon>
        <taxon>Caudoviricetes</taxon>
        <taxon>Pantevenvirales</taxon>
        <taxon>Straboviridae</taxon>
        <taxon>Krischvirus</taxon>
        <taxon>Krischvirus gec3s</taxon>
    </lineage>
</organism>